<keyword evidence="1" id="KW-0732">Signal</keyword>
<reference evidence="3" key="1">
    <citation type="submission" date="2016-10" db="EMBL/GenBank/DDBJ databases">
        <authorList>
            <person name="Varghese N."/>
            <person name="Submissions S."/>
        </authorList>
    </citation>
    <scope>NUCLEOTIDE SEQUENCE [LARGE SCALE GENOMIC DNA]</scope>
    <source>
        <strain evidence="3">CGMCC 4.578</strain>
    </source>
</reference>
<feature type="signal peptide" evidence="1">
    <location>
        <begin position="1"/>
        <end position="24"/>
    </location>
</feature>
<proteinExistence type="predicted"/>
<accession>A0A1H9BVA4</accession>
<organism evidence="2 3">
    <name type="scientific">Lentzea flaviverrucosa</name>
    <dbReference type="NCBI Taxonomy" id="200379"/>
    <lineage>
        <taxon>Bacteria</taxon>
        <taxon>Bacillati</taxon>
        <taxon>Actinomycetota</taxon>
        <taxon>Actinomycetes</taxon>
        <taxon>Pseudonocardiales</taxon>
        <taxon>Pseudonocardiaceae</taxon>
        <taxon>Lentzea</taxon>
    </lineage>
</organism>
<gene>
    <name evidence="2" type="ORF">SAMN05216195_101581</name>
</gene>
<dbReference type="RefSeq" id="WP_090062958.1">
    <property type="nucleotide sequence ID" value="NZ_FOFT01000001.1"/>
</dbReference>
<protein>
    <submittedName>
        <fullName evidence="2">Uncharacterized protein</fullName>
    </submittedName>
</protein>
<dbReference type="EMBL" id="FOFT01000001">
    <property type="protein sequence ID" value="SEP92278.1"/>
    <property type="molecule type" value="Genomic_DNA"/>
</dbReference>
<feature type="chain" id="PRO_5011777915" evidence="1">
    <location>
        <begin position="25"/>
        <end position="202"/>
    </location>
</feature>
<keyword evidence="3" id="KW-1185">Reference proteome</keyword>
<dbReference type="OrthoDB" id="3868034at2"/>
<evidence type="ECO:0000313" key="2">
    <source>
        <dbReference type="EMBL" id="SEP92278.1"/>
    </source>
</evidence>
<dbReference type="AlphaFoldDB" id="A0A1H9BVA4"/>
<sequence>MRIWKTATAVTALAAALTGVPAQAAAAPEPGVLGIGRTVFPIRDTGLYSAPGLSTPRSGTAWVGNEVAALCTARDSNGAVMALAINKSGRNGVQWSNTAGYIWQADFSGDMTLLLSCDFNDRFYPRRDAAMYSGPGLSTPRIGTAWFDRQVIGMCRTTDNVGNRMVLSIQVAGQNGVQWAYTAGYIWDVDIQGNTSDLLNCV</sequence>
<evidence type="ECO:0000256" key="1">
    <source>
        <dbReference type="SAM" id="SignalP"/>
    </source>
</evidence>
<evidence type="ECO:0000313" key="3">
    <source>
        <dbReference type="Proteomes" id="UP000199028"/>
    </source>
</evidence>
<name>A0A1H9BVA4_9PSEU</name>
<dbReference type="Proteomes" id="UP000199028">
    <property type="component" value="Unassembled WGS sequence"/>
</dbReference>